<comment type="similarity">
    <text evidence="2">Belongs to the FtsK/SpoIIIE/SftA family.</text>
</comment>
<dbReference type="KEGG" id="dti:Desti_0155"/>
<name>I4C010_DESTA</name>
<evidence type="ECO:0000256" key="6">
    <source>
        <dbReference type="ARBA" id="ARBA00022741"/>
    </source>
</evidence>
<dbReference type="PATRIC" id="fig|706587.4.peg.175"/>
<evidence type="ECO:0000256" key="12">
    <source>
        <dbReference type="ARBA" id="ARBA00023306"/>
    </source>
</evidence>
<evidence type="ECO:0000256" key="9">
    <source>
        <dbReference type="ARBA" id="ARBA00022989"/>
    </source>
</evidence>
<dbReference type="GO" id="GO:0005886">
    <property type="term" value="C:plasma membrane"/>
    <property type="evidence" value="ECO:0007669"/>
    <property type="project" value="UniProtKB-SubCell"/>
</dbReference>
<dbReference type="Gene3D" id="3.30.980.40">
    <property type="match status" value="1"/>
</dbReference>
<dbReference type="InterPro" id="IPR002543">
    <property type="entry name" value="FtsK_dom"/>
</dbReference>
<evidence type="ECO:0000256" key="14">
    <source>
        <dbReference type="PROSITE-ProRule" id="PRU00289"/>
    </source>
</evidence>
<dbReference type="Pfam" id="PF13491">
    <property type="entry name" value="FtsK_4TM"/>
    <property type="match status" value="1"/>
</dbReference>
<dbReference type="HOGENOM" id="CLU_001981_9_7_7"/>
<keyword evidence="12" id="KW-0131">Cell cycle</keyword>
<accession>I4C010</accession>
<dbReference type="InterPro" id="IPR027417">
    <property type="entry name" value="P-loop_NTPase"/>
</dbReference>
<dbReference type="CDD" id="cd01127">
    <property type="entry name" value="TrwB_TraG_TraD_VirD4"/>
    <property type="match status" value="1"/>
</dbReference>
<dbReference type="InterPro" id="IPR018541">
    <property type="entry name" value="Ftsk_gamma"/>
</dbReference>
<keyword evidence="6 14" id="KW-0547">Nucleotide-binding</keyword>
<keyword evidence="11 16" id="KW-0472">Membrane</keyword>
<evidence type="ECO:0000256" key="2">
    <source>
        <dbReference type="ARBA" id="ARBA00006474"/>
    </source>
</evidence>
<dbReference type="Pfam" id="PF17854">
    <property type="entry name" value="FtsK_alpha"/>
    <property type="match status" value="1"/>
</dbReference>
<comment type="subunit">
    <text evidence="13">Homohexamer. Forms a ring that surrounds DNA.</text>
</comment>
<sequence length="861" mass="94349">MPKKRPEKTDLLRTVPQEGDSPVKSHKSGCFAVLVLVLATFLFLCLISYDPRDPSFNVATPRTQVSNLCGLLGSHISDALVQLLGVGAFILPISLGLYSITLLWAGSVALSLADIGFSLLLLAGISCLMDRFSFGAFLSFPSDHPAGALGSFFHTVLGKFLGSGGELLFSCTFMFFSLLHFAKVSPGRAVRVFRSPAAMLSDMLRDSWNRCKELVAEARQMRIPLPAVRSGGNRVNGLPDESAQVVGSESPSPKPKEQWAKISLKIENTEELLIDDDMDEEPCAEAPCEKSNGKSATWKALNPLESRAPVSQTDMEEAIDEYLSEIQKAQPKPRVAEKRPEPEAIKVVESELPRPIKVIPRADEALPLTATPIINETGDYVLPHSDLLDTPPSSARAVDEKLLEENASVLEQKLANLGVRGQVVEIHPGPVITMYELSLEPGIPLRRVLNMADDLAMALKSGSTRIVAPIPGKDTVGIEVPNLNREIVYFREIIESPAFSQSDAPLKLALGKQIDGEPFATSLARMPHLLIAGATGTGKSVGLNCLICSWLMSCHPDDVKFIMVDPKRLELSYYNDIPHLLHPVVTEAEKVPKVLSWAIKEMERRYELLSLSGSKNIESFNEKVRLGELPLDDEDNPQRKLPYIVIIVDELAELMMVAAKDIEISIARLAQMARASGIHLILATQRPSVDVITGVIKANFPARLSFQVSAKPDSRTILDTVGAENLLGMGDMLFLPPGTAKITRLHGAFLSEKEIRRIVDFIKAQRSPTYLQEICKHVSDGDSSMAQAELIDDEKYDEAVQLVTRLGHASISLIQRHMRIGYNRAARIIEAMESEGIIGPSDGTSRPREILARSLESVPDR</sequence>
<keyword evidence="4" id="KW-0132">Cell division</keyword>
<dbReference type="PROSITE" id="PS50901">
    <property type="entry name" value="FTSK"/>
    <property type="match status" value="1"/>
</dbReference>
<organism evidence="18 19">
    <name type="scientific">Desulfomonile tiedjei (strain ATCC 49306 / DSM 6799 / DCB-1)</name>
    <dbReference type="NCBI Taxonomy" id="706587"/>
    <lineage>
        <taxon>Bacteria</taxon>
        <taxon>Pseudomonadati</taxon>
        <taxon>Thermodesulfobacteriota</taxon>
        <taxon>Desulfomonilia</taxon>
        <taxon>Desulfomonilales</taxon>
        <taxon>Desulfomonilaceae</taxon>
        <taxon>Desulfomonile</taxon>
    </lineage>
</organism>
<dbReference type="InterPro" id="IPR036390">
    <property type="entry name" value="WH_DNA-bd_sf"/>
</dbReference>
<evidence type="ECO:0000256" key="11">
    <source>
        <dbReference type="ARBA" id="ARBA00023136"/>
    </source>
</evidence>
<dbReference type="InterPro" id="IPR050206">
    <property type="entry name" value="FtsK/SpoIIIE/SftA"/>
</dbReference>
<proteinExistence type="inferred from homology"/>
<evidence type="ECO:0000256" key="1">
    <source>
        <dbReference type="ARBA" id="ARBA00004651"/>
    </source>
</evidence>
<dbReference type="SMART" id="SM00382">
    <property type="entry name" value="AAA"/>
    <property type="match status" value="1"/>
</dbReference>
<feature type="region of interest" description="Disordered" evidence="15">
    <location>
        <begin position="838"/>
        <end position="861"/>
    </location>
</feature>
<evidence type="ECO:0000259" key="17">
    <source>
        <dbReference type="PROSITE" id="PS50901"/>
    </source>
</evidence>
<evidence type="ECO:0000313" key="18">
    <source>
        <dbReference type="EMBL" id="AFM22901.1"/>
    </source>
</evidence>
<dbReference type="GO" id="GO:0003677">
    <property type="term" value="F:DNA binding"/>
    <property type="evidence" value="ECO:0007669"/>
    <property type="project" value="UniProtKB-KW"/>
</dbReference>
<feature type="region of interest" description="Disordered" evidence="15">
    <location>
        <begin position="1"/>
        <end position="22"/>
    </location>
</feature>
<dbReference type="SUPFAM" id="SSF52540">
    <property type="entry name" value="P-loop containing nucleoside triphosphate hydrolases"/>
    <property type="match status" value="1"/>
</dbReference>
<dbReference type="Pfam" id="PF09397">
    <property type="entry name" value="FtsK_gamma"/>
    <property type="match status" value="1"/>
</dbReference>
<feature type="transmembrane region" description="Helical" evidence="16">
    <location>
        <begin position="30"/>
        <end position="49"/>
    </location>
</feature>
<keyword evidence="10" id="KW-0238">DNA-binding</keyword>
<dbReference type="OrthoDB" id="9807790at2"/>
<feature type="transmembrane region" description="Helical" evidence="16">
    <location>
        <begin position="80"/>
        <end position="105"/>
    </location>
</feature>
<dbReference type="PANTHER" id="PTHR22683:SF41">
    <property type="entry name" value="DNA TRANSLOCASE FTSK"/>
    <property type="match status" value="1"/>
</dbReference>
<gene>
    <name evidence="18" type="ordered locus">Desti_0155</name>
</gene>
<dbReference type="Proteomes" id="UP000006055">
    <property type="component" value="Chromosome"/>
</dbReference>
<dbReference type="STRING" id="706587.Desti_0155"/>
<dbReference type="InterPro" id="IPR025199">
    <property type="entry name" value="FtsK_4TM"/>
</dbReference>
<dbReference type="GO" id="GO:0005524">
    <property type="term" value="F:ATP binding"/>
    <property type="evidence" value="ECO:0007669"/>
    <property type="project" value="UniProtKB-UniRule"/>
</dbReference>
<dbReference type="InterPro" id="IPR003593">
    <property type="entry name" value="AAA+_ATPase"/>
</dbReference>
<keyword evidence="5 16" id="KW-0812">Transmembrane</keyword>
<evidence type="ECO:0000256" key="3">
    <source>
        <dbReference type="ARBA" id="ARBA00022475"/>
    </source>
</evidence>
<keyword evidence="8 14" id="KW-0067">ATP-binding</keyword>
<evidence type="ECO:0000313" key="19">
    <source>
        <dbReference type="Proteomes" id="UP000006055"/>
    </source>
</evidence>
<keyword evidence="19" id="KW-1185">Reference proteome</keyword>
<feature type="binding site" evidence="14">
    <location>
        <begin position="533"/>
        <end position="540"/>
    </location>
    <ligand>
        <name>ATP</name>
        <dbReference type="ChEBI" id="CHEBI:30616"/>
    </ligand>
</feature>
<dbReference type="SUPFAM" id="SSF46785">
    <property type="entry name" value="Winged helix' DNA-binding domain"/>
    <property type="match status" value="1"/>
</dbReference>
<dbReference type="SMART" id="SM00843">
    <property type="entry name" value="Ftsk_gamma"/>
    <property type="match status" value="1"/>
</dbReference>
<keyword evidence="3" id="KW-1003">Cell membrane</keyword>
<feature type="domain" description="FtsK" evidence="17">
    <location>
        <begin position="516"/>
        <end position="715"/>
    </location>
</feature>
<dbReference type="eggNOG" id="COG1674">
    <property type="taxonomic scope" value="Bacteria"/>
</dbReference>
<evidence type="ECO:0000256" key="10">
    <source>
        <dbReference type="ARBA" id="ARBA00023125"/>
    </source>
</evidence>
<dbReference type="AlphaFoldDB" id="I4C010"/>
<evidence type="ECO:0000256" key="7">
    <source>
        <dbReference type="ARBA" id="ARBA00022829"/>
    </source>
</evidence>
<dbReference type="Gene3D" id="3.40.50.300">
    <property type="entry name" value="P-loop containing nucleotide triphosphate hydrolases"/>
    <property type="match status" value="1"/>
</dbReference>
<dbReference type="EMBL" id="CP003360">
    <property type="protein sequence ID" value="AFM22901.1"/>
    <property type="molecule type" value="Genomic_DNA"/>
</dbReference>
<keyword evidence="7" id="KW-0159">Chromosome partition</keyword>
<comment type="subcellular location">
    <subcellularLocation>
        <location evidence="1">Cell membrane</location>
        <topology evidence="1">Multi-pass membrane protein</topology>
    </subcellularLocation>
</comment>
<evidence type="ECO:0000256" key="4">
    <source>
        <dbReference type="ARBA" id="ARBA00022618"/>
    </source>
</evidence>
<dbReference type="GO" id="GO:0007059">
    <property type="term" value="P:chromosome segregation"/>
    <property type="evidence" value="ECO:0007669"/>
    <property type="project" value="UniProtKB-KW"/>
</dbReference>
<dbReference type="RefSeq" id="WP_014808060.1">
    <property type="nucleotide sequence ID" value="NC_018025.1"/>
</dbReference>
<evidence type="ECO:0000256" key="15">
    <source>
        <dbReference type="SAM" id="MobiDB-lite"/>
    </source>
</evidence>
<evidence type="ECO:0000256" key="13">
    <source>
        <dbReference type="ARBA" id="ARBA00025923"/>
    </source>
</evidence>
<dbReference type="PANTHER" id="PTHR22683">
    <property type="entry name" value="SPORULATION PROTEIN RELATED"/>
    <property type="match status" value="1"/>
</dbReference>
<dbReference type="Pfam" id="PF01580">
    <property type="entry name" value="FtsK_SpoIIIE"/>
    <property type="match status" value="1"/>
</dbReference>
<dbReference type="InterPro" id="IPR036388">
    <property type="entry name" value="WH-like_DNA-bd_sf"/>
</dbReference>
<evidence type="ECO:0000256" key="8">
    <source>
        <dbReference type="ARBA" id="ARBA00022840"/>
    </source>
</evidence>
<evidence type="ECO:0000256" key="16">
    <source>
        <dbReference type="SAM" id="Phobius"/>
    </source>
</evidence>
<protein>
    <submittedName>
        <fullName evidence="18">DNA segregation ATPase, FtsK/SpoIIIE family</fullName>
    </submittedName>
</protein>
<dbReference type="GO" id="GO:0051301">
    <property type="term" value="P:cell division"/>
    <property type="evidence" value="ECO:0007669"/>
    <property type="project" value="UniProtKB-KW"/>
</dbReference>
<dbReference type="InterPro" id="IPR041027">
    <property type="entry name" value="FtsK_alpha"/>
</dbReference>
<reference evidence="19" key="1">
    <citation type="submission" date="2012-06" db="EMBL/GenBank/DDBJ databases">
        <title>Complete sequence of chromosome of Desulfomonile tiedjei DSM 6799.</title>
        <authorList>
            <person name="Lucas S."/>
            <person name="Copeland A."/>
            <person name="Lapidus A."/>
            <person name="Glavina del Rio T."/>
            <person name="Dalin E."/>
            <person name="Tice H."/>
            <person name="Bruce D."/>
            <person name="Goodwin L."/>
            <person name="Pitluck S."/>
            <person name="Peters L."/>
            <person name="Ovchinnikova G."/>
            <person name="Zeytun A."/>
            <person name="Lu M."/>
            <person name="Kyrpides N."/>
            <person name="Mavromatis K."/>
            <person name="Ivanova N."/>
            <person name="Brettin T."/>
            <person name="Detter J.C."/>
            <person name="Han C."/>
            <person name="Larimer F."/>
            <person name="Land M."/>
            <person name="Hauser L."/>
            <person name="Markowitz V."/>
            <person name="Cheng J.-F."/>
            <person name="Hugenholtz P."/>
            <person name="Woyke T."/>
            <person name="Wu D."/>
            <person name="Spring S."/>
            <person name="Schroeder M."/>
            <person name="Brambilla E."/>
            <person name="Klenk H.-P."/>
            <person name="Eisen J.A."/>
        </authorList>
    </citation>
    <scope>NUCLEOTIDE SEQUENCE [LARGE SCALE GENOMIC DNA]</scope>
    <source>
        <strain evidence="19">ATCC 49306 / DSM 6799 / DCB-1</strain>
    </source>
</reference>
<keyword evidence="9 16" id="KW-1133">Transmembrane helix</keyword>
<dbReference type="Gene3D" id="1.10.10.10">
    <property type="entry name" value="Winged helix-like DNA-binding domain superfamily/Winged helix DNA-binding domain"/>
    <property type="match status" value="1"/>
</dbReference>
<evidence type="ECO:0000256" key="5">
    <source>
        <dbReference type="ARBA" id="ARBA00022692"/>
    </source>
</evidence>